<evidence type="ECO:0000259" key="2">
    <source>
        <dbReference type="Pfam" id="PF01579"/>
    </source>
</evidence>
<dbReference type="InterPro" id="IPR002542">
    <property type="entry name" value="T20D4.11-like_dom"/>
</dbReference>
<evidence type="ECO:0000313" key="4">
    <source>
        <dbReference type="Proteomes" id="UP000050761"/>
    </source>
</evidence>
<accession>A0A3P7YDP8</accession>
<feature type="domain" description="T20D4.11-like" evidence="2">
    <location>
        <begin position="49"/>
        <end position="146"/>
    </location>
</feature>
<dbReference type="OrthoDB" id="5858810at2759"/>
<accession>A0A183FBB2</accession>
<reference evidence="3 4" key="1">
    <citation type="submission" date="2018-11" db="EMBL/GenBank/DDBJ databases">
        <authorList>
            <consortium name="Pathogen Informatics"/>
        </authorList>
    </citation>
    <scope>NUCLEOTIDE SEQUENCE [LARGE SCALE GENOMIC DNA]</scope>
</reference>
<dbReference type="EMBL" id="UZAH01009196">
    <property type="protein sequence ID" value="VDO35275.1"/>
    <property type="molecule type" value="Genomic_DNA"/>
</dbReference>
<feature type="region of interest" description="Disordered" evidence="1">
    <location>
        <begin position="1"/>
        <end position="39"/>
    </location>
</feature>
<dbReference type="Proteomes" id="UP000050761">
    <property type="component" value="Unassembled WGS sequence"/>
</dbReference>
<gene>
    <name evidence="3" type="ORF">HPBE_LOCUS3456</name>
</gene>
<evidence type="ECO:0000313" key="5">
    <source>
        <dbReference type="WBParaSite" id="HPBE_0000345401-mRNA-1"/>
    </source>
</evidence>
<keyword evidence="4" id="KW-1185">Reference proteome</keyword>
<protein>
    <submittedName>
        <fullName evidence="5">DUF19 domain-containing protein</fullName>
    </submittedName>
</protein>
<dbReference type="Pfam" id="PF01579">
    <property type="entry name" value="DUF19"/>
    <property type="match status" value="1"/>
</dbReference>
<sequence>MAAPMARALNTPAPASAGRQATASGGNGTAPLAAPPLAQPAPPQLPVICTAEQQKKFEECVRPLTAFQPHPLSVIKVPRQIDEACTEFKKFQSCVAEVTCHPLWAKGMTAMFSYACGEGGEEYRKVRQCLRKISAEDTVKECVTTFSR</sequence>
<proteinExistence type="predicted"/>
<dbReference type="AlphaFoldDB" id="A0A183FBB2"/>
<name>A0A183FBB2_HELPZ</name>
<reference evidence="5" key="2">
    <citation type="submission" date="2019-09" db="UniProtKB">
        <authorList>
            <consortium name="WormBaseParasite"/>
        </authorList>
    </citation>
    <scope>IDENTIFICATION</scope>
</reference>
<evidence type="ECO:0000256" key="1">
    <source>
        <dbReference type="SAM" id="MobiDB-lite"/>
    </source>
</evidence>
<evidence type="ECO:0000313" key="3">
    <source>
        <dbReference type="EMBL" id="VDO35275.1"/>
    </source>
</evidence>
<organism evidence="4 5">
    <name type="scientific">Heligmosomoides polygyrus</name>
    <name type="common">Parasitic roundworm</name>
    <dbReference type="NCBI Taxonomy" id="6339"/>
    <lineage>
        <taxon>Eukaryota</taxon>
        <taxon>Metazoa</taxon>
        <taxon>Ecdysozoa</taxon>
        <taxon>Nematoda</taxon>
        <taxon>Chromadorea</taxon>
        <taxon>Rhabditida</taxon>
        <taxon>Rhabditina</taxon>
        <taxon>Rhabditomorpha</taxon>
        <taxon>Strongyloidea</taxon>
        <taxon>Heligmosomidae</taxon>
        <taxon>Heligmosomoides</taxon>
    </lineage>
</organism>
<dbReference type="WBParaSite" id="HPBE_0000345401-mRNA-1">
    <property type="protein sequence ID" value="HPBE_0000345401-mRNA-1"/>
    <property type="gene ID" value="HPBE_0000345401"/>
</dbReference>